<dbReference type="GO" id="GO:0016987">
    <property type="term" value="F:sigma factor activity"/>
    <property type="evidence" value="ECO:0007669"/>
    <property type="project" value="InterPro"/>
</dbReference>
<dbReference type="PATRIC" id="fig|1121022.4.peg.2768"/>
<dbReference type="GO" id="GO:0003677">
    <property type="term" value="F:DNA binding"/>
    <property type="evidence" value="ECO:0007669"/>
    <property type="project" value="InterPro"/>
</dbReference>
<gene>
    <name evidence="2" type="ORF">ABENE_13625</name>
</gene>
<dbReference type="STRING" id="1121022.GCA_000376105_01923"/>
<comment type="caution">
    <text evidence="2">The sequence shown here is derived from an EMBL/GenBank/DDBJ whole genome shotgun (WGS) entry which is preliminary data.</text>
</comment>
<dbReference type="Gene3D" id="1.10.10.10">
    <property type="entry name" value="Winged helix-like DNA-binding domain superfamily/Winged helix DNA-binding domain"/>
    <property type="match status" value="1"/>
</dbReference>
<dbReference type="SUPFAM" id="SSF88659">
    <property type="entry name" value="Sigma3 and sigma4 domains of RNA polymerase sigma factors"/>
    <property type="match status" value="1"/>
</dbReference>
<dbReference type="AlphaFoldDB" id="V4P773"/>
<evidence type="ECO:0000313" key="2">
    <source>
        <dbReference type="EMBL" id="ESQ89777.1"/>
    </source>
</evidence>
<reference evidence="2 3" key="1">
    <citation type="journal article" date="2014" name="Nature">
        <title>Sequential evolution of bacterial morphology by co-option of a developmental regulator.</title>
        <authorList>
            <person name="Jiang C."/>
            <person name="Brown P.J."/>
            <person name="Ducret A."/>
            <person name="Brun Y.V."/>
        </authorList>
    </citation>
    <scope>NUCLEOTIDE SEQUENCE [LARGE SCALE GENOMIC DNA]</scope>
    <source>
        <strain evidence="2 3">DSM 16100</strain>
    </source>
</reference>
<feature type="domain" description="RNA polymerase sigma factor 70 region 4 type 2" evidence="1">
    <location>
        <begin position="122"/>
        <end position="166"/>
    </location>
</feature>
<sequence>MEVKAMGMEGTRPHWFTEALMGRQLCWFHDYVSPHQAEYMSLARRLSDSTGAARRIVSQAEFELISCDHWEYITDPRRNMLRLVFDIAVQKVRRLQPSINAYIAPTPVDAPQRSERRADNDILLSALDRVPSLYRRVFLMRRVKGLTTSEIAKHLKLSPAKAMQRLVTATVMFCNAVDEETCVPARACALTDGYLRCDDA</sequence>
<dbReference type="InterPro" id="IPR036388">
    <property type="entry name" value="WH-like_DNA-bd_sf"/>
</dbReference>
<proteinExistence type="predicted"/>
<keyword evidence="3" id="KW-1185">Reference proteome</keyword>
<dbReference type="Proteomes" id="UP000017837">
    <property type="component" value="Unassembled WGS sequence"/>
</dbReference>
<dbReference type="eggNOG" id="COG1595">
    <property type="taxonomic scope" value="Bacteria"/>
</dbReference>
<name>V4P773_9CAUL</name>
<evidence type="ECO:0000313" key="3">
    <source>
        <dbReference type="Proteomes" id="UP000017837"/>
    </source>
</evidence>
<protein>
    <recommendedName>
        <fullName evidence="1">RNA polymerase sigma factor 70 region 4 type 2 domain-containing protein</fullName>
    </recommendedName>
</protein>
<dbReference type="InterPro" id="IPR013249">
    <property type="entry name" value="RNA_pol_sigma70_r4_t2"/>
</dbReference>
<evidence type="ECO:0000259" key="1">
    <source>
        <dbReference type="Pfam" id="PF08281"/>
    </source>
</evidence>
<accession>V4P773</accession>
<dbReference type="EMBL" id="AWGB01000028">
    <property type="protein sequence ID" value="ESQ89777.1"/>
    <property type="molecule type" value="Genomic_DNA"/>
</dbReference>
<dbReference type="GO" id="GO:0006352">
    <property type="term" value="P:DNA-templated transcription initiation"/>
    <property type="evidence" value="ECO:0007669"/>
    <property type="project" value="InterPro"/>
</dbReference>
<dbReference type="InterPro" id="IPR013324">
    <property type="entry name" value="RNA_pol_sigma_r3/r4-like"/>
</dbReference>
<dbReference type="Pfam" id="PF08281">
    <property type="entry name" value="Sigma70_r4_2"/>
    <property type="match status" value="1"/>
</dbReference>
<organism evidence="2 3">
    <name type="scientific">Asticcacaulis benevestitus DSM 16100 = ATCC BAA-896</name>
    <dbReference type="NCBI Taxonomy" id="1121022"/>
    <lineage>
        <taxon>Bacteria</taxon>
        <taxon>Pseudomonadati</taxon>
        <taxon>Pseudomonadota</taxon>
        <taxon>Alphaproteobacteria</taxon>
        <taxon>Caulobacterales</taxon>
        <taxon>Caulobacteraceae</taxon>
        <taxon>Asticcacaulis</taxon>
    </lineage>
</organism>